<dbReference type="OrthoDB" id="9777588at2"/>
<evidence type="ECO:0000313" key="7">
    <source>
        <dbReference type="Proteomes" id="UP000010809"/>
    </source>
</evidence>
<dbReference type="SMART" id="SM00419">
    <property type="entry name" value="HTH_CRP"/>
    <property type="match status" value="1"/>
</dbReference>
<dbReference type="STRING" id="1255043.TVNIR_1258"/>
<dbReference type="Pfam" id="PF13545">
    <property type="entry name" value="HTH_Crp_2"/>
    <property type="match status" value="1"/>
</dbReference>
<dbReference type="Gene3D" id="1.10.10.10">
    <property type="entry name" value="Winged helix-like DNA-binding domain superfamily/Winged helix DNA-binding domain"/>
    <property type="match status" value="1"/>
</dbReference>
<dbReference type="PATRIC" id="fig|1255043.3.peg.1271"/>
<dbReference type="AlphaFoldDB" id="L0DX62"/>
<dbReference type="InterPro" id="IPR014710">
    <property type="entry name" value="RmlC-like_jellyroll"/>
</dbReference>
<feature type="domain" description="Cyclic nucleotide-binding" evidence="4">
    <location>
        <begin position="12"/>
        <end position="133"/>
    </location>
</feature>
<dbReference type="eggNOG" id="COG0664">
    <property type="taxonomic scope" value="Bacteria"/>
</dbReference>
<keyword evidence="2" id="KW-0238">DNA-binding</keyword>
<keyword evidence="6" id="KW-0675">Receptor</keyword>
<keyword evidence="7" id="KW-1185">Reference proteome</keyword>
<dbReference type="HOGENOM" id="CLU_075053_4_0_6"/>
<evidence type="ECO:0000259" key="4">
    <source>
        <dbReference type="PROSITE" id="PS50042"/>
    </source>
</evidence>
<dbReference type="GO" id="GO:0003677">
    <property type="term" value="F:DNA binding"/>
    <property type="evidence" value="ECO:0007669"/>
    <property type="project" value="UniProtKB-KW"/>
</dbReference>
<dbReference type="InterPro" id="IPR050397">
    <property type="entry name" value="Env_Response_Regulators"/>
</dbReference>
<dbReference type="InterPro" id="IPR018490">
    <property type="entry name" value="cNMP-bd_dom_sf"/>
</dbReference>
<dbReference type="PANTHER" id="PTHR24567">
    <property type="entry name" value="CRP FAMILY TRANSCRIPTIONAL REGULATORY PROTEIN"/>
    <property type="match status" value="1"/>
</dbReference>
<gene>
    <name evidence="6" type="ordered locus">TVNIR_1258</name>
</gene>
<organism evidence="6 7">
    <name type="scientific">Thioalkalivibrio nitratireducens (strain DSM 14787 / UNIQEM 213 / ALEN2)</name>
    <dbReference type="NCBI Taxonomy" id="1255043"/>
    <lineage>
        <taxon>Bacteria</taxon>
        <taxon>Pseudomonadati</taxon>
        <taxon>Pseudomonadota</taxon>
        <taxon>Gammaproteobacteria</taxon>
        <taxon>Chromatiales</taxon>
        <taxon>Ectothiorhodospiraceae</taxon>
        <taxon>Thioalkalivibrio</taxon>
    </lineage>
</organism>
<dbReference type="EMBL" id="CP003989">
    <property type="protein sequence ID" value="AGA32931.1"/>
    <property type="molecule type" value="Genomic_DNA"/>
</dbReference>
<evidence type="ECO:0000259" key="5">
    <source>
        <dbReference type="PROSITE" id="PS51063"/>
    </source>
</evidence>
<dbReference type="KEGG" id="tni:TVNIR_1258"/>
<dbReference type="Proteomes" id="UP000010809">
    <property type="component" value="Chromosome"/>
</dbReference>
<dbReference type="SUPFAM" id="SSF46785">
    <property type="entry name" value="Winged helix' DNA-binding domain"/>
    <property type="match status" value="1"/>
</dbReference>
<keyword evidence="1" id="KW-0805">Transcription regulation</keyword>
<dbReference type="RefSeq" id="WP_015258068.1">
    <property type="nucleotide sequence ID" value="NC_019902.2"/>
</dbReference>
<dbReference type="Gene3D" id="2.60.120.10">
    <property type="entry name" value="Jelly Rolls"/>
    <property type="match status" value="1"/>
</dbReference>
<sequence>MSAEDPLQQVHLFEPLDDAQLARMRESMREFHLAPGDTLFTQGDPARYFFLICVGSVKLFLLSREGEEKVIDVLHAGAMFAEAVMFMEHQSYPVSAGALSETRLLAFDNEAFLGLLRESPELTLQLLGTMSRRLHQMVREIDELSLHNANYRFITYLLQQERTGPDRVDLNVPKQVIASRLSMKPETLSRTLSKLREKGLIRVEGDTITFLDEPGMRRLLER</sequence>
<dbReference type="InterPro" id="IPR000595">
    <property type="entry name" value="cNMP-bd_dom"/>
</dbReference>
<dbReference type="PANTHER" id="PTHR24567:SF74">
    <property type="entry name" value="HTH-TYPE TRANSCRIPTIONAL REGULATOR ARCR"/>
    <property type="match status" value="1"/>
</dbReference>
<proteinExistence type="predicted"/>
<dbReference type="GO" id="GO:0005829">
    <property type="term" value="C:cytosol"/>
    <property type="evidence" value="ECO:0007669"/>
    <property type="project" value="TreeGrafter"/>
</dbReference>
<evidence type="ECO:0000256" key="2">
    <source>
        <dbReference type="ARBA" id="ARBA00023125"/>
    </source>
</evidence>
<evidence type="ECO:0000256" key="3">
    <source>
        <dbReference type="ARBA" id="ARBA00023163"/>
    </source>
</evidence>
<dbReference type="PROSITE" id="PS50042">
    <property type="entry name" value="CNMP_BINDING_3"/>
    <property type="match status" value="1"/>
</dbReference>
<dbReference type="SUPFAM" id="SSF51206">
    <property type="entry name" value="cAMP-binding domain-like"/>
    <property type="match status" value="1"/>
</dbReference>
<accession>L0DX62</accession>
<dbReference type="GO" id="GO:0003700">
    <property type="term" value="F:DNA-binding transcription factor activity"/>
    <property type="evidence" value="ECO:0007669"/>
    <property type="project" value="TreeGrafter"/>
</dbReference>
<dbReference type="PROSITE" id="PS51063">
    <property type="entry name" value="HTH_CRP_2"/>
    <property type="match status" value="1"/>
</dbReference>
<keyword evidence="3" id="KW-0804">Transcription</keyword>
<evidence type="ECO:0000256" key="1">
    <source>
        <dbReference type="ARBA" id="ARBA00023015"/>
    </source>
</evidence>
<name>L0DX62_THIND</name>
<dbReference type="InterPro" id="IPR036390">
    <property type="entry name" value="WH_DNA-bd_sf"/>
</dbReference>
<feature type="domain" description="HTH crp-type" evidence="5">
    <location>
        <begin position="147"/>
        <end position="214"/>
    </location>
</feature>
<dbReference type="CDD" id="cd00038">
    <property type="entry name" value="CAP_ED"/>
    <property type="match status" value="1"/>
</dbReference>
<reference evidence="6" key="1">
    <citation type="submission" date="2015-12" db="EMBL/GenBank/DDBJ databases">
        <authorList>
            <person name="Tikhonova T.V."/>
            <person name="Pavlov A.R."/>
            <person name="Beletsky A.V."/>
            <person name="Mardanov A.V."/>
            <person name="Sorokin D.Y."/>
            <person name="Ravin N.V."/>
            <person name="Popov V.O."/>
        </authorList>
    </citation>
    <scope>NUCLEOTIDE SEQUENCE</scope>
    <source>
        <strain evidence="6">DSM 14787</strain>
    </source>
</reference>
<dbReference type="InterPro" id="IPR036388">
    <property type="entry name" value="WH-like_DNA-bd_sf"/>
</dbReference>
<dbReference type="InterPro" id="IPR012318">
    <property type="entry name" value="HTH_CRP"/>
</dbReference>
<dbReference type="SMART" id="SM00100">
    <property type="entry name" value="cNMP"/>
    <property type="match status" value="1"/>
</dbReference>
<protein>
    <submittedName>
        <fullName evidence="6">CRP transcriptional dual regulator/ cyclic AMP receptor protein</fullName>
    </submittedName>
</protein>
<evidence type="ECO:0000313" key="6">
    <source>
        <dbReference type="EMBL" id="AGA32931.1"/>
    </source>
</evidence>
<dbReference type="Pfam" id="PF00027">
    <property type="entry name" value="cNMP_binding"/>
    <property type="match status" value="1"/>
</dbReference>